<evidence type="ECO:0000313" key="6">
    <source>
        <dbReference type="EMBL" id="GGF25647.1"/>
    </source>
</evidence>
<sequence length="372" mass="38722">MRRLVLLLAAVLGTTAAAEPARLPILVPVTGFLSLEGTSQRNGALLALRQAPAGLAVSGEVIDTATAPENAVNALLRALDGGPVPAVVAPMLGTQMLALMPIAAEEKLPLVTVSGTASLTEAGNPWIFRFFPSDRAAKEAHVRYAVERLGRHKLALVYQTTAYGQSGATYIATAAKRHGAELVFSEGIDTGVKDYAPVLKRAMASGADALLLHLHAGPTALAVRQVAALGLTLPVVAGSALHQPATAALLEPRELKGICAESASSPVSGGSPRLEQFLKDYRAAFGADPDAYALAQYDGTEMLLDVLAHGARTGEAVRAALAAEQWDGVAMRYASNGHGDMAHSVVILCYDGVTRVPKVVERYDGLDAAKPD</sequence>
<comment type="caution">
    <text evidence="6">The sequence shown here is derived from an EMBL/GenBank/DDBJ whole genome shotgun (WGS) entry which is preliminary data.</text>
</comment>
<evidence type="ECO:0000256" key="4">
    <source>
        <dbReference type="SAM" id="SignalP"/>
    </source>
</evidence>
<proteinExistence type="inferred from homology"/>
<gene>
    <name evidence="6" type="ORF">GCM10011611_34670</name>
</gene>
<evidence type="ECO:0000256" key="1">
    <source>
        <dbReference type="ARBA" id="ARBA00010062"/>
    </source>
</evidence>
<reference evidence="6" key="1">
    <citation type="journal article" date="2014" name="Int. J. Syst. Evol. Microbiol.">
        <title>Complete genome sequence of Corynebacterium casei LMG S-19264T (=DSM 44701T), isolated from a smear-ripened cheese.</title>
        <authorList>
            <consortium name="US DOE Joint Genome Institute (JGI-PGF)"/>
            <person name="Walter F."/>
            <person name="Albersmeier A."/>
            <person name="Kalinowski J."/>
            <person name="Ruckert C."/>
        </authorList>
    </citation>
    <scope>NUCLEOTIDE SEQUENCE</scope>
    <source>
        <strain evidence="6">CGMCC 1.15725</strain>
    </source>
</reference>
<keyword evidence="3" id="KW-0029">Amino-acid transport</keyword>
<dbReference type="EMBL" id="BMJQ01000009">
    <property type="protein sequence ID" value="GGF25647.1"/>
    <property type="molecule type" value="Genomic_DNA"/>
</dbReference>
<evidence type="ECO:0000259" key="5">
    <source>
        <dbReference type="Pfam" id="PF13458"/>
    </source>
</evidence>
<comment type="similarity">
    <text evidence="1">Belongs to the leucine-binding protein family.</text>
</comment>
<organism evidence="6 7">
    <name type="scientific">Aliidongia dinghuensis</name>
    <dbReference type="NCBI Taxonomy" id="1867774"/>
    <lineage>
        <taxon>Bacteria</taxon>
        <taxon>Pseudomonadati</taxon>
        <taxon>Pseudomonadota</taxon>
        <taxon>Alphaproteobacteria</taxon>
        <taxon>Rhodospirillales</taxon>
        <taxon>Dongiaceae</taxon>
        <taxon>Aliidongia</taxon>
    </lineage>
</organism>
<dbReference type="SUPFAM" id="SSF53822">
    <property type="entry name" value="Periplasmic binding protein-like I"/>
    <property type="match status" value="1"/>
</dbReference>
<dbReference type="InterPro" id="IPR051010">
    <property type="entry name" value="BCAA_transport"/>
</dbReference>
<dbReference type="Proteomes" id="UP000646365">
    <property type="component" value="Unassembled WGS sequence"/>
</dbReference>
<dbReference type="GO" id="GO:0006865">
    <property type="term" value="P:amino acid transport"/>
    <property type="evidence" value="ECO:0007669"/>
    <property type="project" value="UniProtKB-KW"/>
</dbReference>
<evidence type="ECO:0000256" key="3">
    <source>
        <dbReference type="ARBA" id="ARBA00022970"/>
    </source>
</evidence>
<dbReference type="Pfam" id="PF13458">
    <property type="entry name" value="Peripla_BP_6"/>
    <property type="match status" value="1"/>
</dbReference>
<protein>
    <recommendedName>
        <fullName evidence="5">Leucine-binding protein domain-containing protein</fullName>
    </recommendedName>
</protein>
<keyword evidence="3" id="KW-0813">Transport</keyword>
<reference evidence="6" key="2">
    <citation type="submission" date="2020-09" db="EMBL/GenBank/DDBJ databases">
        <authorList>
            <person name="Sun Q."/>
            <person name="Zhou Y."/>
        </authorList>
    </citation>
    <scope>NUCLEOTIDE SEQUENCE</scope>
    <source>
        <strain evidence="6">CGMCC 1.15725</strain>
    </source>
</reference>
<dbReference type="RefSeq" id="WP_189048005.1">
    <property type="nucleotide sequence ID" value="NZ_BMJQ01000009.1"/>
</dbReference>
<keyword evidence="2 4" id="KW-0732">Signal</keyword>
<dbReference type="Gene3D" id="3.40.50.2300">
    <property type="match status" value="2"/>
</dbReference>
<evidence type="ECO:0000256" key="2">
    <source>
        <dbReference type="ARBA" id="ARBA00022729"/>
    </source>
</evidence>
<keyword evidence="7" id="KW-1185">Reference proteome</keyword>
<evidence type="ECO:0000313" key="7">
    <source>
        <dbReference type="Proteomes" id="UP000646365"/>
    </source>
</evidence>
<name>A0A8J3E4A7_9PROT</name>
<dbReference type="InterPro" id="IPR028082">
    <property type="entry name" value="Peripla_BP_I"/>
</dbReference>
<feature type="signal peptide" evidence="4">
    <location>
        <begin position="1"/>
        <end position="18"/>
    </location>
</feature>
<dbReference type="PANTHER" id="PTHR30483">
    <property type="entry name" value="LEUCINE-SPECIFIC-BINDING PROTEIN"/>
    <property type="match status" value="1"/>
</dbReference>
<dbReference type="InterPro" id="IPR028081">
    <property type="entry name" value="Leu-bd"/>
</dbReference>
<dbReference type="AlphaFoldDB" id="A0A8J3E4A7"/>
<accession>A0A8J3E4A7</accession>
<feature type="domain" description="Leucine-binding protein" evidence="5">
    <location>
        <begin position="22"/>
        <end position="338"/>
    </location>
</feature>
<feature type="chain" id="PRO_5035194297" description="Leucine-binding protein domain-containing protein" evidence="4">
    <location>
        <begin position="19"/>
        <end position="372"/>
    </location>
</feature>
<dbReference type="PANTHER" id="PTHR30483:SF6">
    <property type="entry name" value="PERIPLASMIC BINDING PROTEIN OF ABC TRANSPORTER FOR NATURAL AMINO ACIDS"/>
    <property type="match status" value="1"/>
</dbReference>